<sequence>MTQEVDQEASGAEATAAVAPGMFASRDPRTNAVLAEYPIDGPPEVDRVVDRARAAARWWGDLGFDGRRRWLLSWKGAIAADAKALAAVITAETGKPADDALLEVMLAVEHLDWAARKAGKVLGRKKVSSGLVSANLEATVRYQPFGVVGVIGPWNYPLYTPMGSISYALAAGNAVVFKPSELTPGVAVWIAEKWNALVPNQPVLQVVTGFGDTGTALCRSGVDKIAFTGSTATAKKVMATCAETLTPLVAECGGKDAMLVCHDADLDAAADFAVFGAFGNAGQTCVGVERIYVADEVFDDFVARVTDKTRRLRPGGGPDASYGPMTLGRQSEVVRGQIADALDRGATAVLGGLGSIREPYIEPVILTDVPEGTVATTEETFGPTVVINRMADLDDGVAKANAVSYGLGGSIFTRDSRRGVEAAERLRSGVASVNSVLGFAAVPSLPLGGVGDSGFGRIHGADGLREFSYPKAVTRQRYRAPMNLLTLERKARDMKIAAWLLKTRHGRG</sequence>
<dbReference type="InterPro" id="IPR016162">
    <property type="entry name" value="Ald_DH_N"/>
</dbReference>
<evidence type="ECO:0000259" key="6">
    <source>
        <dbReference type="Pfam" id="PF00171"/>
    </source>
</evidence>
<dbReference type="PROSITE" id="PS00070">
    <property type="entry name" value="ALDEHYDE_DEHYDR_CYS"/>
    <property type="match status" value="1"/>
</dbReference>
<dbReference type="InterPro" id="IPR012394">
    <property type="entry name" value="Aldehyde_DH_NAD(P)"/>
</dbReference>
<dbReference type="EMBL" id="JBHSFO010000006">
    <property type="protein sequence ID" value="MFC4604745.1"/>
    <property type="molecule type" value="Genomic_DNA"/>
</dbReference>
<reference evidence="8" key="1">
    <citation type="journal article" date="2019" name="Int. J. Syst. Evol. Microbiol.">
        <title>The Global Catalogue of Microorganisms (GCM) 10K type strain sequencing project: providing services to taxonomists for standard genome sequencing and annotation.</title>
        <authorList>
            <consortium name="The Broad Institute Genomics Platform"/>
            <consortium name="The Broad Institute Genome Sequencing Center for Infectious Disease"/>
            <person name="Wu L."/>
            <person name="Ma J."/>
        </authorList>
    </citation>
    <scope>NUCLEOTIDE SEQUENCE [LARGE SCALE GENOMIC DNA]</scope>
    <source>
        <strain evidence="8">CCUG 54520</strain>
    </source>
</reference>
<dbReference type="CDD" id="cd07099">
    <property type="entry name" value="ALDH_DDALDH"/>
    <property type="match status" value="1"/>
</dbReference>
<keyword evidence="2 3" id="KW-0560">Oxidoreductase</keyword>
<dbReference type="InterPro" id="IPR016163">
    <property type="entry name" value="Ald_DH_C"/>
</dbReference>
<evidence type="ECO:0000256" key="4">
    <source>
        <dbReference type="PROSITE-ProRule" id="PRU10007"/>
    </source>
</evidence>
<dbReference type="Gene3D" id="3.40.309.10">
    <property type="entry name" value="Aldehyde Dehydrogenase, Chain A, domain 2"/>
    <property type="match status" value="1"/>
</dbReference>
<feature type="active site" evidence="4">
    <location>
        <position position="251"/>
    </location>
</feature>
<proteinExistence type="inferred from homology"/>
<dbReference type="SUPFAM" id="SSF53720">
    <property type="entry name" value="ALDH-like"/>
    <property type="match status" value="1"/>
</dbReference>
<organism evidence="7 8">
    <name type="scientific">Rhodococcus kronopolitis</name>
    <dbReference type="NCBI Taxonomy" id="1460226"/>
    <lineage>
        <taxon>Bacteria</taxon>
        <taxon>Bacillati</taxon>
        <taxon>Actinomycetota</taxon>
        <taxon>Actinomycetes</taxon>
        <taxon>Mycobacteriales</taxon>
        <taxon>Nocardiaceae</taxon>
        <taxon>Rhodococcus</taxon>
    </lineage>
</organism>
<dbReference type="Pfam" id="PF00171">
    <property type="entry name" value="Aldedh"/>
    <property type="match status" value="1"/>
</dbReference>
<dbReference type="InterPro" id="IPR016161">
    <property type="entry name" value="Ald_DH/histidinol_DH"/>
</dbReference>
<protein>
    <recommendedName>
        <fullName evidence="3">Aldehyde dehydrogenase</fullName>
    </recommendedName>
</protein>
<dbReference type="PIRSF" id="PIRSF036492">
    <property type="entry name" value="ALDH"/>
    <property type="match status" value="1"/>
</dbReference>
<comment type="similarity">
    <text evidence="1 3 5">Belongs to the aldehyde dehydrogenase family.</text>
</comment>
<dbReference type="InterPro" id="IPR016160">
    <property type="entry name" value="Ald_DH_CS_CYS"/>
</dbReference>
<keyword evidence="8" id="KW-1185">Reference proteome</keyword>
<dbReference type="InterPro" id="IPR015590">
    <property type="entry name" value="Aldehyde_DH_dom"/>
</dbReference>
<comment type="caution">
    <text evidence="7">The sequence shown here is derived from an EMBL/GenBank/DDBJ whole genome shotgun (WGS) entry which is preliminary data.</text>
</comment>
<feature type="domain" description="Aldehyde dehydrogenase" evidence="6">
    <location>
        <begin position="23"/>
        <end position="473"/>
    </location>
</feature>
<evidence type="ECO:0000256" key="2">
    <source>
        <dbReference type="ARBA" id="ARBA00023002"/>
    </source>
</evidence>
<name>A0ABV9FV92_9NOCA</name>
<dbReference type="InterPro" id="IPR029510">
    <property type="entry name" value="Ald_DH_CS_GLU"/>
</dbReference>
<dbReference type="PROSITE" id="PS00687">
    <property type="entry name" value="ALDEHYDE_DEHYDR_GLU"/>
    <property type="match status" value="1"/>
</dbReference>
<evidence type="ECO:0000256" key="3">
    <source>
        <dbReference type="PIRNR" id="PIRNR036492"/>
    </source>
</evidence>
<gene>
    <name evidence="7" type="ORF">ACFO6S_13700</name>
</gene>
<dbReference type="RefSeq" id="WP_378417808.1">
    <property type="nucleotide sequence ID" value="NZ_JBHSFO010000006.1"/>
</dbReference>
<evidence type="ECO:0000256" key="1">
    <source>
        <dbReference type="ARBA" id="ARBA00009986"/>
    </source>
</evidence>
<accession>A0ABV9FV92</accession>
<dbReference type="PANTHER" id="PTHR11699">
    <property type="entry name" value="ALDEHYDE DEHYDROGENASE-RELATED"/>
    <property type="match status" value="1"/>
</dbReference>
<evidence type="ECO:0000313" key="7">
    <source>
        <dbReference type="EMBL" id="MFC4604745.1"/>
    </source>
</evidence>
<evidence type="ECO:0000313" key="8">
    <source>
        <dbReference type="Proteomes" id="UP001595914"/>
    </source>
</evidence>
<dbReference type="Gene3D" id="3.40.605.10">
    <property type="entry name" value="Aldehyde Dehydrogenase, Chain A, domain 1"/>
    <property type="match status" value="1"/>
</dbReference>
<evidence type="ECO:0000256" key="5">
    <source>
        <dbReference type="RuleBase" id="RU003345"/>
    </source>
</evidence>
<dbReference type="Proteomes" id="UP001595914">
    <property type="component" value="Unassembled WGS sequence"/>
</dbReference>